<feature type="chain" id="PRO_5047167062" evidence="5">
    <location>
        <begin position="25"/>
        <end position="750"/>
    </location>
</feature>
<dbReference type="PANTHER" id="PTHR14226">
    <property type="entry name" value="NEUROPATHY TARGET ESTERASE/SWISS CHEESE D.MELANOGASTER"/>
    <property type="match status" value="1"/>
</dbReference>
<feature type="short sequence motif" description="DGA/G" evidence="4">
    <location>
        <begin position="211"/>
        <end position="213"/>
    </location>
</feature>
<reference evidence="8" key="1">
    <citation type="journal article" date="2019" name="Int. J. Syst. Evol. Microbiol.">
        <title>The Global Catalogue of Microorganisms (GCM) 10K type strain sequencing project: providing services to taxonomists for standard genome sequencing and annotation.</title>
        <authorList>
            <consortium name="The Broad Institute Genomics Platform"/>
            <consortium name="The Broad Institute Genome Sequencing Center for Infectious Disease"/>
            <person name="Wu L."/>
            <person name="Ma J."/>
        </authorList>
    </citation>
    <scope>NUCLEOTIDE SEQUENCE [LARGE SCALE GENOMIC DNA]</scope>
    <source>
        <strain evidence="8">NBRC 103166</strain>
    </source>
</reference>
<dbReference type="CDD" id="cd07205">
    <property type="entry name" value="Pat_PNPLA6_PNPLA7_NTE1_like"/>
    <property type="match status" value="1"/>
</dbReference>
<dbReference type="Proteomes" id="UP001157353">
    <property type="component" value="Unassembled WGS sequence"/>
</dbReference>
<evidence type="ECO:0000256" key="5">
    <source>
        <dbReference type="SAM" id="SignalP"/>
    </source>
</evidence>
<feature type="short sequence motif" description="GXGXXG" evidence="4">
    <location>
        <begin position="36"/>
        <end position="41"/>
    </location>
</feature>
<comment type="caution">
    <text evidence="7">The sequence shown here is derived from an EMBL/GenBank/DDBJ whole genome shotgun (WGS) entry which is preliminary data.</text>
</comment>
<evidence type="ECO:0000256" key="3">
    <source>
        <dbReference type="ARBA" id="ARBA00023098"/>
    </source>
</evidence>
<feature type="domain" description="PNPLA" evidence="6">
    <location>
        <begin position="32"/>
        <end position="224"/>
    </location>
</feature>
<gene>
    <name evidence="7" type="primary">plpD</name>
    <name evidence="7" type="ORF">GCM10007916_05430</name>
</gene>
<keyword evidence="2 4" id="KW-0442">Lipid degradation</keyword>
<keyword evidence="5" id="KW-0732">Signal</keyword>
<feature type="signal peptide" evidence="5">
    <location>
        <begin position="1"/>
        <end position="24"/>
    </location>
</feature>
<dbReference type="Gene3D" id="2.40.160.50">
    <property type="entry name" value="membrane protein fhac: a member of the omp85/tpsb transporter family"/>
    <property type="match status" value="1"/>
</dbReference>
<sequence>MANIIKRNFLLAFLFLFSLSTVSANERPKVGLVLSGGGAKGAAHIGVLRVLEANKVPIDYIVGTSIGSYIGGWYALGFSPDQIEEIMFNTQWDKGYSDFIPREDLLYEDKQLRDKYNITVRLGYSDGTLKMPSGLLLGQSALQLLKLSTDAVGEFDSFDDLAIPYRAVATDISSAKAVVLDHGSITQAMKASSTVPGALEPTEIDGRLLVDGGIINNMPVNVAREMGADIIIAVDIGSPLLEQSQINSTVDVLNQLSNILTITTTDNQKSLLSDQDILIRPDIDELSTTDFSILAVALAKGEAAALASQSKFSELGVTDKEFEQYLFAKKQKSRVWMQPLFQPVIAIEYDNQSKVDLAIIEEHFAIEIGDVVSKEALESAIDKVYALDRFESVNAEFTDTPAGRKITLTTKAKYWGPNYLKFGFNWQGDFSTISMFSLDFAYLLTDITDNGGQWKNELSLGWESAISTEFYQPLDKHQSFFSRSRLQLKEDKFTENEISTGQQHSELSNRFAELRLGLGYHYSDYGISELGIVGEVGNVSFEGNDYEELRYDSLGAYISLGYDTLNSINFPTQGNKFQVDVTARKDDFSHSLFDNQKELSVELNIDWRGALGLGHHTFVGIASYGTVLTDNDLSIRYSELGGFLNLSGYQKDSIIGANKALAVIVYQYDLGRDIPGGTGLPLYLGTSLETGNVWQLNESIDIEELVASASIYLGTDTTFGPAVIGVGYATLMNSAEEDEITVFFSLGKNW</sequence>
<dbReference type="InterPro" id="IPR050301">
    <property type="entry name" value="NTE"/>
</dbReference>
<dbReference type="PANTHER" id="PTHR14226:SF29">
    <property type="entry name" value="NEUROPATHY TARGET ESTERASE SWS"/>
    <property type="match status" value="1"/>
</dbReference>
<dbReference type="InterPro" id="IPR002641">
    <property type="entry name" value="PNPLA_dom"/>
</dbReference>
<dbReference type="Pfam" id="PF01734">
    <property type="entry name" value="Patatin"/>
    <property type="match status" value="1"/>
</dbReference>
<proteinExistence type="predicted"/>
<keyword evidence="3 4" id="KW-0443">Lipid metabolism</keyword>
<name>A0ABQ6DXK6_9GAMM</name>
<evidence type="ECO:0000259" key="6">
    <source>
        <dbReference type="PROSITE" id="PS51635"/>
    </source>
</evidence>
<dbReference type="Gene3D" id="3.10.20.310">
    <property type="entry name" value="membrane protein fhac"/>
    <property type="match status" value="1"/>
</dbReference>
<dbReference type="EMBL" id="BSPQ01000001">
    <property type="protein sequence ID" value="GLS89476.1"/>
    <property type="molecule type" value="Genomic_DNA"/>
</dbReference>
<evidence type="ECO:0000256" key="1">
    <source>
        <dbReference type="ARBA" id="ARBA00022801"/>
    </source>
</evidence>
<accession>A0ABQ6DXK6</accession>
<evidence type="ECO:0000256" key="4">
    <source>
        <dbReference type="PROSITE-ProRule" id="PRU01161"/>
    </source>
</evidence>
<feature type="active site" description="Proton acceptor" evidence="4">
    <location>
        <position position="211"/>
    </location>
</feature>
<dbReference type="PROSITE" id="PS51635">
    <property type="entry name" value="PNPLA"/>
    <property type="match status" value="1"/>
</dbReference>
<feature type="short sequence motif" description="GXSXG" evidence="4">
    <location>
        <begin position="63"/>
        <end position="67"/>
    </location>
</feature>
<dbReference type="InterPro" id="IPR016035">
    <property type="entry name" value="Acyl_Trfase/lysoPLipase"/>
</dbReference>
<keyword evidence="8" id="KW-1185">Reference proteome</keyword>
<protein>
    <submittedName>
        <fullName evidence="7">Patatin</fullName>
    </submittedName>
</protein>
<evidence type="ECO:0000256" key="2">
    <source>
        <dbReference type="ARBA" id="ARBA00022963"/>
    </source>
</evidence>
<dbReference type="RefSeq" id="WP_284202593.1">
    <property type="nucleotide sequence ID" value="NZ_BSPQ01000001.1"/>
</dbReference>
<dbReference type="SUPFAM" id="SSF52151">
    <property type="entry name" value="FabD/lysophospholipase-like"/>
    <property type="match status" value="1"/>
</dbReference>
<evidence type="ECO:0000313" key="7">
    <source>
        <dbReference type="EMBL" id="GLS89476.1"/>
    </source>
</evidence>
<dbReference type="Gene3D" id="3.40.1090.10">
    <property type="entry name" value="Cytosolic phospholipase A2 catalytic domain"/>
    <property type="match status" value="2"/>
</dbReference>
<organism evidence="7 8">
    <name type="scientific">Psychromonas marina</name>
    <dbReference type="NCBI Taxonomy" id="88364"/>
    <lineage>
        <taxon>Bacteria</taxon>
        <taxon>Pseudomonadati</taxon>
        <taxon>Pseudomonadota</taxon>
        <taxon>Gammaproteobacteria</taxon>
        <taxon>Alteromonadales</taxon>
        <taxon>Psychromonadaceae</taxon>
        <taxon>Psychromonas</taxon>
    </lineage>
</organism>
<feature type="active site" description="Nucleophile" evidence="4">
    <location>
        <position position="65"/>
    </location>
</feature>
<keyword evidence="1 4" id="KW-0378">Hydrolase</keyword>
<evidence type="ECO:0000313" key="8">
    <source>
        <dbReference type="Proteomes" id="UP001157353"/>
    </source>
</evidence>